<feature type="transmembrane region" description="Helical" evidence="1">
    <location>
        <begin position="148"/>
        <end position="169"/>
    </location>
</feature>
<sequence>MHKESVVNTVSAGISLLEDFALCAHVSTNYITRLSASSMNASLSLETMEGLEVVASSLVKVNITLGDMSTYQQIAGTPLILPFNSRLTGYWMVLIHGLVALAVLYTWDFLLTISDENYVGYADPIMMMITTVVYLLDFQTPGFKLPKILYFFVRKILSTATFPCFWGLYKSIVWYLLVGIPERVVTCSVTALYAMTILFCSSAAAVSIVFTKTSERQLGVCPFYTIKLSVTERVYGYSTSVPMVMTAIVFMVLFSYKAIRP</sequence>
<feature type="transmembrane region" description="Helical" evidence="1">
    <location>
        <begin position="234"/>
        <end position="256"/>
    </location>
</feature>
<reference evidence="3" key="1">
    <citation type="journal article" date="2012" name="Science">
        <title>The Paleozoic origin of enzymatic lignin decomposition reconstructed from 31 fungal genomes.</title>
        <authorList>
            <person name="Floudas D."/>
            <person name="Binder M."/>
            <person name="Riley R."/>
            <person name="Barry K."/>
            <person name="Blanchette R.A."/>
            <person name="Henrissat B."/>
            <person name="Martinez A.T."/>
            <person name="Otillar R."/>
            <person name="Spatafora J.W."/>
            <person name="Yadav J.S."/>
            <person name="Aerts A."/>
            <person name="Benoit I."/>
            <person name="Boyd A."/>
            <person name="Carlson A."/>
            <person name="Copeland A."/>
            <person name="Coutinho P.M."/>
            <person name="de Vries R.P."/>
            <person name="Ferreira P."/>
            <person name="Findley K."/>
            <person name="Foster B."/>
            <person name="Gaskell J."/>
            <person name="Glotzer D."/>
            <person name="Gorecki P."/>
            <person name="Heitman J."/>
            <person name="Hesse C."/>
            <person name="Hori C."/>
            <person name="Igarashi K."/>
            <person name="Jurgens J.A."/>
            <person name="Kallen N."/>
            <person name="Kersten P."/>
            <person name="Kohler A."/>
            <person name="Kuees U."/>
            <person name="Kumar T.K.A."/>
            <person name="Kuo A."/>
            <person name="LaButti K."/>
            <person name="Larrondo L.F."/>
            <person name="Lindquist E."/>
            <person name="Ling A."/>
            <person name="Lombard V."/>
            <person name="Lucas S."/>
            <person name="Lundell T."/>
            <person name="Martin R."/>
            <person name="McLaughlin D.J."/>
            <person name="Morgenstern I."/>
            <person name="Morin E."/>
            <person name="Murat C."/>
            <person name="Nagy L.G."/>
            <person name="Nolan M."/>
            <person name="Ohm R.A."/>
            <person name="Patyshakuliyeva A."/>
            <person name="Rokas A."/>
            <person name="Ruiz-Duenas F.J."/>
            <person name="Sabat G."/>
            <person name="Salamov A."/>
            <person name="Samejima M."/>
            <person name="Schmutz J."/>
            <person name="Slot J.C."/>
            <person name="St John F."/>
            <person name="Stenlid J."/>
            <person name="Sun H."/>
            <person name="Sun S."/>
            <person name="Syed K."/>
            <person name="Tsang A."/>
            <person name="Wiebenga A."/>
            <person name="Young D."/>
            <person name="Pisabarro A."/>
            <person name="Eastwood D.C."/>
            <person name="Martin F."/>
            <person name="Cullen D."/>
            <person name="Grigoriev I.V."/>
            <person name="Hibbett D.S."/>
        </authorList>
    </citation>
    <scope>NUCLEOTIDE SEQUENCE [LARGE SCALE GENOMIC DNA]</scope>
    <source>
        <strain evidence="3">RWD-64-598 SS2</strain>
    </source>
</reference>
<comment type="caution">
    <text evidence="2">The sequence shown here is derived from an EMBL/GenBank/DDBJ whole genome shotgun (WGS) entry which is preliminary data.</text>
</comment>
<keyword evidence="1" id="KW-0812">Transmembrane</keyword>
<dbReference type="Proteomes" id="UP000053558">
    <property type="component" value="Unassembled WGS sequence"/>
</dbReference>
<dbReference type="RefSeq" id="XP_007770527.1">
    <property type="nucleotide sequence ID" value="XM_007772337.1"/>
</dbReference>
<keyword evidence="1" id="KW-1133">Transmembrane helix</keyword>
<evidence type="ECO:0000313" key="2">
    <source>
        <dbReference type="EMBL" id="EIW79078.1"/>
    </source>
</evidence>
<evidence type="ECO:0000256" key="1">
    <source>
        <dbReference type="SAM" id="Phobius"/>
    </source>
</evidence>
<feature type="transmembrane region" description="Helical" evidence="1">
    <location>
        <begin position="119"/>
        <end position="136"/>
    </location>
</feature>
<feature type="transmembrane region" description="Helical" evidence="1">
    <location>
        <begin position="89"/>
        <end position="107"/>
    </location>
</feature>
<dbReference type="AlphaFoldDB" id="A0A5M3MIL1"/>
<keyword evidence="1" id="KW-0472">Membrane</keyword>
<keyword evidence="3" id="KW-1185">Reference proteome</keyword>
<evidence type="ECO:0000313" key="3">
    <source>
        <dbReference type="Proteomes" id="UP000053558"/>
    </source>
</evidence>
<accession>A0A5M3MIL1</accession>
<proteinExistence type="predicted"/>
<name>A0A5M3MIL1_CONPW</name>
<organism evidence="2 3">
    <name type="scientific">Coniophora puteana (strain RWD-64-598)</name>
    <name type="common">Brown rot fungus</name>
    <dbReference type="NCBI Taxonomy" id="741705"/>
    <lineage>
        <taxon>Eukaryota</taxon>
        <taxon>Fungi</taxon>
        <taxon>Dikarya</taxon>
        <taxon>Basidiomycota</taxon>
        <taxon>Agaricomycotina</taxon>
        <taxon>Agaricomycetes</taxon>
        <taxon>Agaricomycetidae</taxon>
        <taxon>Boletales</taxon>
        <taxon>Coniophorineae</taxon>
        <taxon>Coniophoraceae</taxon>
        <taxon>Coniophora</taxon>
    </lineage>
</organism>
<dbReference type="EMBL" id="JH711581">
    <property type="protein sequence ID" value="EIW79078.1"/>
    <property type="molecule type" value="Genomic_DNA"/>
</dbReference>
<feature type="transmembrane region" description="Helical" evidence="1">
    <location>
        <begin position="189"/>
        <end position="210"/>
    </location>
</feature>
<gene>
    <name evidence="2" type="ORF">CONPUDRAFT_74599</name>
</gene>
<protein>
    <submittedName>
        <fullName evidence="2">Uncharacterized protein</fullName>
    </submittedName>
</protein>
<dbReference type="GeneID" id="19209260"/>
<dbReference type="KEGG" id="cput:CONPUDRAFT_74599"/>